<keyword evidence="2" id="KW-1185">Reference proteome</keyword>
<dbReference type="Gene3D" id="2.60.120.200">
    <property type="match status" value="1"/>
</dbReference>
<dbReference type="RefSeq" id="WP_110813950.1">
    <property type="nucleotide sequence ID" value="NZ_QJTE01000002.1"/>
</dbReference>
<evidence type="ECO:0000313" key="2">
    <source>
        <dbReference type="Proteomes" id="UP000248311"/>
    </source>
</evidence>
<dbReference type="PANTHER" id="PTHR35332:SF2">
    <property type="entry name" value="REGULATION OF ENOLASE PROTEIN 1"/>
    <property type="match status" value="1"/>
</dbReference>
<dbReference type="AlphaFoldDB" id="A0A318T3T8"/>
<dbReference type="InterPro" id="IPR015987">
    <property type="entry name" value="UCP022704"/>
</dbReference>
<dbReference type="Proteomes" id="UP000248311">
    <property type="component" value="Unassembled WGS sequence"/>
</dbReference>
<gene>
    <name evidence="1" type="ORF">DFP88_102718</name>
</gene>
<dbReference type="EMBL" id="QJTE01000002">
    <property type="protein sequence ID" value="PYE84914.1"/>
    <property type="molecule type" value="Genomic_DNA"/>
</dbReference>
<comment type="caution">
    <text evidence="1">The sequence shown here is derived from an EMBL/GenBank/DDBJ whole genome shotgun (WGS) entry which is preliminary data.</text>
</comment>
<dbReference type="OrthoDB" id="9814707at2"/>
<evidence type="ECO:0000313" key="1">
    <source>
        <dbReference type="EMBL" id="PYE84914.1"/>
    </source>
</evidence>
<accession>A0A318T3T8</accession>
<name>A0A318T3T8_9RHOB</name>
<sequence length="188" mass="20915">MTPGFETMEWLNEPPEHRVEGSSLILTTGEKTDFWQRSYYGLEEASGHFLYHALHADFAVELTFDADYSALYDQAGIMLRSGPLHWIKAGVEYTDGARALSVVVTQTASDWSKTPLTDAGPVTLRLTRWQDAVKIEHVTEGGAEMIRLCSFPEGRVEVGPMACSPKRGGLTARFDGFTLQPDPPREIH</sequence>
<proteinExistence type="predicted"/>
<dbReference type="PANTHER" id="PTHR35332">
    <property type="entry name" value="REGULATION OF ENOLASE PROTEIN 1"/>
    <property type="match status" value="1"/>
</dbReference>
<evidence type="ECO:0008006" key="3">
    <source>
        <dbReference type="Google" id="ProtNLM"/>
    </source>
</evidence>
<dbReference type="PIRSF" id="PIRSF022704">
    <property type="entry name" value="UCP022704"/>
    <property type="match status" value="1"/>
</dbReference>
<dbReference type="Pfam" id="PF07081">
    <property type="entry name" value="DUF1349"/>
    <property type="match status" value="1"/>
</dbReference>
<dbReference type="InterPro" id="IPR013320">
    <property type="entry name" value="ConA-like_dom_sf"/>
</dbReference>
<organism evidence="1 2">
    <name type="scientific">Pseudoroseicyclus aestuarii</name>
    <dbReference type="NCBI Taxonomy" id="1795041"/>
    <lineage>
        <taxon>Bacteria</taxon>
        <taxon>Pseudomonadati</taxon>
        <taxon>Pseudomonadota</taxon>
        <taxon>Alphaproteobacteria</taxon>
        <taxon>Rhodobacterales</taxon>
        <taxon>Paracoccaceae</taxon>
        <taxon>Pseudoroseicyclus</taxon>
    </lineage>
</organism>
<protein>
    <recommendedName>
        <fullName evidence="3">DUF1349 domain-containing protein</fullName>
    </recommendedName>
</protein>
<reference evidence="1 2" key="1">
    <citation type="submission" date="2018-06" db="EMBL/GenBank/DDBJ databases">
        <title>Genomic Encyclopedia of Type Strains, Phase III (KMG-III): the genomes of soil and plant-associated and newly described type strains.</title>
        <authorList>
            <person name="Whitman W."/>
        </authorList>
    </citation>
    <scope>NUCLEOTIDE SEQUENCE [LARGE SCALE GENOMIC DNA]</scope>
    <source>
        <strain evidence="1 2">CECT 9025</strain>
    </source>
</reference>
<dbReference type="InterPro" id="IPR009784">
    <property type="entry name" value="DUF1349"/>
</dbReference>
<dbReference type="SUPFAM" id="SSF49899">
    <property type="entry name" value="Concanavalin A-like lectins/glucanases"/>
    <property type="match status" value="1"/>
</dbReference>